<keyword evidence="1" id="KW-1133">Transmembrane helix</keyword>
<evidence type="ECO:0000256" key="1">
    <source>
        <dbReference type="SAM" id="Phobius"/>
    </source>
</evidence>
<keyword evidence="1" id="KW-0472">Membrane</keyword>
<evidence type="ECO:0000313" key="3">
    <source>
        <dbReference type="EMBL" id="NML76840.1"/>
    </source>
</evidence>
<dbReference type="SUPFAM" id="SSF47090">
    <property type="entry name" value="PGBD-like"/>
    <property type="match status" value="2"/>
</dbReference>
<comment type="caution">
    <text evidence="3">The sequence shown here is derived from an EMBL/GenBank/DDBJ whole genome shotgun (WGS) entry which is preliminary data.</text>
</comment>
<dbReference type="Proteomes" id="UP000541470">
    <property type="component" value="Unassembled WGS sequence"/>
</dbReference>
<dbReference type="InterPro" id="IPR002477">
    <property type="entry name" value="Peptidoglycan-bd-like"/>
</dbReference>
<organism evidence="3 4">
    <name type="scientific">Rhizobium terricola</name>
    <dbReference type="NCBI Taxonomy" id="2728849"/>
    <lineage>
        <taxon>Bacteria</taxon>
        <taxon>Pseudomonadati</taxon>
        <taxon>Pseudomonadota</taxon>
        <taxon>Alphaproteobacteria</taxon>
        <taxon>Hyphomicrobiales</taxon>
        <taxon>Rhizobiaceae</taxon>
        <taxon>Rhizobium/Agrobacterium group</taxon>
        <taxon>Rhizobium</taxon>
    </lineage>
</organism>
<dbReference type="Pfam" id="PF01471">
    <property type="entry name" value="PG_binding_1"/>
    <property type="match status" value="2"/>
</dbReference>
<dbReference type="InterPro" id="IPR036365">
    <property type="entry name" value="PGBD-like_sf"/>
</dbReference>
<keyword evidence="1" id="KW-0812">Transmembrane</keyword>
<dbReference type="EMBL" id="JABBGK010000009">
    <property type="protein sequence ID" value="NML76840.1"/>
    <property type="molecule type" value="Genomic_DNA"/>
</dbReference>
<gene>
    <name evidence="3" type="ORF">HHL25_22115</name>
</gene>
<feature type="domain" description="Peptidoglycan binding-like" evidence="2">
    <location>
        <begin position="271"/>
        <end position="324"/>
    </location>
</feature>
<dbReference type="Gene3D" id="1.10.101.10">
    <property type="entry name" value="PGBD-like superfamily/PGBD"/>
    <property type="match status" value="2"/>
</dbReference>
<dbReference type="AlphaFoldDB" id="A0A7Y0B0H6"/>
<dbReference type="RefSeq" id="WP_169595407.1">
    <property type="nucleotide sequence ID" value="NZ_JABBGK010000009.1"/>
</dbReference>
<evidence type="ECO:0000259" key="2">
    <source>
        <dbReference type="Pfam" id="PF01471"/>
    </source>
</evidence>
<proteinExistence type="predicted"/>
<feature type="transmembrane region" description="Helical" evidence="1">
    <location>
        <begin position="39"/>
        <end position="59"/>
    </location>
</feature>
<keyword evidence="4" id="KW-1185">Reference proteome</keyword>
<protein>
    <submittedName>
        <fullName evidence="3">Peptidoglycan-binding protein</fullName>
    </submittedName>
</protein>
<evidence type="ECO:0000313" key="4">
    <source>
        <dbReference type="Proteomes" id="UP000541470"/>
    </source>
</evidence>
<reference evidence="3 4" key="1">
    <citation type="submission" date="2020-04" db="EMBL/GenBank/DDBJ databases">
        <title>Rhizobium sp. S-51 isolated from soil.</title>
        <authorList>
            <person name="Dahal R.H."/>
        </authorList>
    </citation>
    <scope>NUCLEOTIDE SEQUENCE [LARGE SCALE GENOMIC DNA]</scope>
    <source>
        <strain evidence="3 4">S-51</strain>
    </source>
</reference>
<sequence length="330" mass="34136">MTKRKRKSPEKKPASPVPAFLLAGIGASARLVGRYPRSVGGIAAFCVTFGFIAANALWYQPGLHPSPLLRTRDVTDFNALAGVSRNPLQAKDPATVTTFKIEREAAPADAGEASTGEVAAAEDAALAPPPETTALVVAVQGELARLGLYEGAADGVIGPRTESAVALFQKSIGLEANGLVSTELLAALKEDTRVTAAVPRERPKEDLDAAQQAPDPVAAAIRSAQKVVVTAPDRKATPPAAIPVSAPAAAAAPVSAAPISAAPISAADAALVMEIQRGLANIAYTDVSVDGVAGEQTRAAIRRFERHYRLPETGEPSEKVLKKLRDIGAL</sequence>
<accession>A0A7Y0B0H6</accession>
<dbReference type="InterPro" id="IPR036366">
    <property type="entry name" value="PGBDSf"/>
</dbReference>
<feature type="domain" description="Peptidoglycan binding-like" evidence="2">
    <location>
        <begin position="135"/>
        <end position="188"/>
    </location>
</feature>
<name>A0A7Y0B0H6_9HYPH</name>